<reference evidence="1" key="1">
    <citation type="submission" date="2018-08" db="EMBL/GenBank/DDBJ databases">
        <title>Identification of Burkholderia cepacia strains that express a Burkholderia pseudomallei-like capsular polysaccharide.</title>
        <authorList>
            <person name="Burtnick M.N."/>
            <person name="Vongsouvath M."/>
            <person name="Newton P."/>
            <person name="Wuthiekanun V."/>
            <person name="Limmathurotsakul D."/>
            <person name="Brett P.J."/>
            <person name="Chantratita N."/>
            <person name="Dance D.A."/>
        </authorList>
    </citation>
    <scope>NUCLEOTIDE SEQUENCE</scope>
    <source>
        <strain evidence="1">SBXCC001</strain>
    </source>
</reference>
<protein>
    <submittedName>
        <fullName evidence="1">Uncharacterized protein</fullName>
    </submittedName>
</protein>
<name>A0AAW9CJL4_BURTH</name>
<organism evidence="1 2">
    <name type="scientific">Burkholderia thailandensis</name>
    <dbReference type="NCBI Taxonomy" id="57975"/>
    <lineage>
        <taxon>Bacteria</taxon>
        <taxon>Pseudomonadati</taxon>
        <taxon>Pseudomonadota</taxon>
        <taxon>Betaproteobacteria</taxon>
        <taxon>Burkholderiales</taxon>
        <taxon>Burkholderiaceae</taxon>
        <taxon>Burkholderia</taxon>
        <taxon>pseudomallei group</taxon>
    </lineage>
</organism>
<gene>
    <name evidence="1" type="ORF">C7S16_5311</name>
</gene>
<sequence length="71" mass="7998">MDRRGRTKPVPADCGFPARSMTCVEAGHAPEQNHHDFLIDTLFAAARVGRRFFSSRERARLRLGRGSILCQ</sequence>
<evidence type="ECO:0000313" key="2">
    <source>
        <dbReference type="Proteomes" id="UP001272137"/>
    </source>
</evidence>
<comment type="caution">
    <text evidence="1">The sequence shown here is derived from an EMBL/GenBank/DDBJ whole genome shotgun (WGS) entry which is preliminary data.</text>
</comment>
<evidence type="ECO:0000313" key="1">
    <source>
        <dbReference type="EMBL" id="MDW9251003.1"/>
    </source>
</evidence>
<proteinExistence type="predicted"/>
<accession>A0AAW9CJL4</accession>
<dbReference type="AlphaFoldDB" id="A0AAW9CJL4"/>
<dbReference type="Proteomes" id="UP001272137">
    <property type="component" value="Unassembled WGS sequence"/>
</dbReference>
<dbReference type="EMBL" id="QXCT01000001">
    <property type="protein sequence ID" value="MDW9251003.1"/>
    <property type="molecule type" value="Genomic_DNA"/>
</dbReference>